<dbReference type="RefSeq" id="WP_376848876.1">
    <property type="nucleotide sequence ID" value="NZ_JBHSMF010000003.1"/>
</dbReference>
<dbReference type="EMBL" id="JBHSMF010000003">
    <property type="protein sequence ID" value="MFC5496843.1"/>
    <property type="molecule type" value="Genomic_DNA"/>
</dbReference>
<protein>
    <recommendedName>
        <fullName evidence="3">STAS/SEC14 domain-containing protein</fullName>
    </recommendedName>
</protein>
<sequence length="119" mass="12990">MPVALSFRSAPQYLVATCTGAATLQDFFGAIDALAAETRRVGATRLLVDLRGVTEQFRFTDQFSIGERARASLSHLERMASLVPEHRRTGTSEQVANQQGILLRVFTLPAAADAWLSQP</sequence>
<accession>A0ABW0NBA0</accession>
<proteinExistence type="predicted"/>
<evidence type="ECO:0008006" key="3">
    <source>
        <dbReference type="Google" id="ProtNLM"/>
    </source>
</evidence>
<dbReference type="Proteomes" id="UP001596037">
    <property type="component" value="Unassembled WGS sequence"/>
</dbReference>
<reference evidence="2" key="1">
    <citation type="journal article" date="2019" name="Int. J. Syst. Evol. Microbiol.">
        <title>The Global Catalogue of Microorganisms (GCM) 10K type strain sequencing project: providing services to taxonomists for standard genome sequencing and annotation.</title>
        <authorList>
            <consortium name="The Broad Institute Genomics Platform"/>
            <consortium name="The Broad Institute Genome Sequencing Center for Infectious Disease"/>
            <person name="Wu L."/>
            <person name="Ma J."/>
        </authorList>
    </citation>
    <scope>NUCLEOTIDE SEQUENCE [LARGE SCALE GENOMIC DNA]</scope>
    <source>
        <strain evidence="2">CCUG 57401</strain>
    </source>
</reference>
<name>A0ABW0NBA0_9BURK</name>
<evidence type="ECO:0000313" key="1">
    <source>
        <dbReference type="EMBL" id="MFC5496843.1"/>
    </source>
</evidence>
<evidence type="ECO:0000313" key="2">
    <source>
        <dbReference type="Proteomes" id="UP001596037"/>
    </source>
</evidence>
<keyword evidence="2" id="KW-1185">Reference proteome</keyword>
<comment type="caution">
    <text evidence="1">The sequence shown here is derived from an EMBL/GenBank/DDBJ whole genome shotgun (WGS) entry which is preliminary data.</text>
</comment>
<gene>
    <name evidence="1" type="ORF">ACFPOE_04790</name>
</gene>
<organism evidence="1 2">
    <name type="scientific">Caenimonas terrae</name>
    <dbReference type="NCBI Taxonomy" id="696074"/>
    <lineage>
        <taxon>Bacteria</taxon>
        <taxon>Pseudomonadati</taxon>
        <taxon>Pseudomonadota</taxon>
        <taxon>Betaproteobacteria</taxon>
        <taxon>Burkholderiales</taxon>
        <taxon>Comamonadaceae</taxon>
        <taxon>Caenimonas</taxon>
    </lineage>
</organism>